<organism evidence="3 4">
    <name type="scientific">Periconia macrospinosa</name>
    <dbReference type="NCBI Taxonomy" id="97972"/>
    <lineage>
        <taxon>Eukaryota</taxon>
        <taxon>Fungi</taxon>
        <taxon>Dikarya</taxon>
        <taxon>Ascomycota</taxon>
        <taxon>Pezizomycotina</taxon>
        <taxon>Dothideomycetes</taxon>
        <taxon>Pleosporomycetidae</taxon>
        <taxon>Pleosporales</taxon>
        <taxon>Massarineae</taxon>
        <taxon>Periconiaceae</taxon>
        <taxon>Periconia</taxon>
    </lineage>
</organism>
<protein>
    <recommendedName>
        <fullName evidence="2">NACHT-NTPase and P-loop NTPases N-terminal domain-containing protein</fullName>
    </recommendedName>
</protein>
<dbReference type="Proteomes" id="UP000244855">
    <property type="component" value="Unassembled WGS sequence"/>
</dbReference>
<keyword evidence="4" id="KW-1185">Reference proteome</keyword>
<dbReference type="SUPFAM" id="SSF52540">
    <property type="entry name" value="P-loop containing nucleoside triphosphate hydrolases"/>
    <property type="match status" value="1"/>
</dbReference>
<dbReference type="Gene3D" id="3.40.50.300">
    <property type="entry name" value="P-loop containing nucleotide triphosphate hydrolases"/>
    <property type="match status" value="1"/>
</dbReference>
<dbReference type="STRING" id="97972.A0A2V1E3W4"/>
<name>A0A2V1E3W4_9PLEO</name>
<dbReference type="EMBL" id="KZ805318">
    <property type="protein sequence ID" value="PVI04842.1"/>
    <property type="molecule type" value="Genomic_DNA"/>
</dbReference>
<proteinExistence type="predicted"/>
<evidence type="ECO:0000313" key="4">
    <source>
        <dbReference type="Proteomes" id="UP000244855"/>
    </source>
</evidence>
<evidence type="ECO:0000313" key="3">
    <source>
        <dbReference type="EMBL" id="PVI04842.1"/>
    </source>
</evidence>
<dbReference type="Pfam" id="PF13424">
    <property type="entry name" value="TPR_12"/>
    <property type="match status" value="2"/>
</dbReference>
<dbReference type="Pfam" id="PF17107">
    <property type="entry name" value="SesA"/>
    <property type="match status" value="1"/>
</dbReference>
<dbReference type="PANTHER" id="PTHR46082:SF6">
    <property type="entry name" value="AAA+ ATPASE DOMAIN-CONTAINING PROTEIN-RELATED"/>
    <property type="match status" value="1"/>
</dbReference>
<accession>A0A2V1E3W4</accession>
<dbReference type="PANTHER" id="PTHR46082">
    <property type="entry name" value="ATP/GTP-BINDING PROTEIN-RELATED"/>
    <property type="match status" value="1"/>
</dbReference>
<dbReference type="OrthoDB" id="20872at2759"/>
<dbReference type="Gene3D" id="1.25.40.10">
    <property type="entry name" value="Tetratricopeptide repeat domain"/>
    <property type="match status" value="2"/>
</dbReference>
<sequence length="988" mass="112426">MVLTGLETVAAVSSFVQLIDVAAKVASRLNEYRGKSGELPRSFLEISLLLPAFIEVVRETKVAVDDNRLSDTARQAITPLLKECSTQISFLDRIVTELLPKNDETSIELFRKVVRSLKYDKKIHRAEEAIRKYLTMISHQGIASARNKDAATPAPPKPTFVNRPFHRDTDHVHRDALDQIITQTHKPNGTQRLALVGLGGVGKSQIAIEYAYRTRDVFADAWAFWVNATSATNLENDFRKIAQALRLPGWDERATHILKIVYEWLCDEANGRWVMIIDNADDISVFTAPPPVGPGASQVQTGPHSVTPQIRDFLPKSSLGTILITSRAKDVAFELTGNANYYIHVQEMTEEESMKLLNVKLRGTHAESDKLELVKLLGYMPLAISQAAAYISQRAPLVTVSSYIEDLKKGNQNTTKLLSSSMTESHREIRRSHSIIATWHLTFEYVRGFHPSAARLLSLMCLFYWQEIRKSLLVGNYEEEMKKQKHEERRLRVRLRELWGYISNTLRLRNNSHHKQSQPRNTLPTFFDDCVTLINFSLLKVSANGQGFQLHRLVHLATEKWLDINHELDYWSKKYVRLLETTYPQITYPEPGFSDWQEYQTLFSHAIRAIECMPSDKTTLYVWLRLMLRVASFAKHGGLYTEAESFSRIAIHYLEQLVGPENEHTLQGVHELGEILNLQGNYQESEIAWRRAWSGRQRLLGTHHNDTTWSAMSLARVLFSQGKAEEAMAIEKIYAGKISPDTPKYLLQMLEGNYAEAESNIRQSLRARQEPWNEDAVEDIEALADMLAVQAKYREATGLLRAALAIQVRSSLATQDAIKTTKAKLASTLACHGHYREAEELLRQLTAEPLNSTTNSNQQELFAHNLECLGAVLAKQGLFAEAEKIGKQAVEIGEKTLGLEDIQTRNAMHSLAETMRLKGQYEDALALYEKSHLTPGKERFSESNMSDLRWMAECVDDIREVVRTEGKDESCWERMKRDDRSFLLIFFV</sequence>
<reference evidence="3 4" key="1">
    <citation type="journal article" date="2018" name="Sci. Rep.">
        <title>Comparative genomics provides insights into the lifestyle and reveals functional heterogeneity of dark septate endophytic fungi.</title>
        <authorList>
            <person name="Knapp D.G."/>
            <person name="Nemeth J.B."/>
            <person name="Barry K."/>
            <person name="Hainaut M."/>
            <person name="Henrissat B."/>
            <person name="Johnson J."/>
            <person name="Kuo A."/>
            <person name="Lim J.H.P."/>
            <person name="Lipzen A."/>
            <person name="Nolan M."/>
            <person name="Ohm R.A."/>
            <person name="Tamas L."/>
            <person name="Grigoriev I.V."/>
            <person name="Spatafora J.W."/>
            <person name="Nagy L.G."/>
            <person name="Kovacs G.M."/>
        </authorList>
    </citation>
    <scope>NUCLEOTIDE SEQUENCE [LARGE SCALE GENOMIC DNA]</scope>
    <source>
        <strain evidence="3 4">DSE2036</strain>
    </source>
</reference>
<dbReference type="SUPFAM" id="SSF48452">
    <property type="entry name" value="TPR-like"/>
    <property type="match status" value="3"/>
</dbReference>
<evidence type="ECO:0000256" key="1">
    <source>
        <dbReference type="SAM" id="MobiDB-lite"/>
    </source>
</evidence>
<dbReference type="InterPro" id="IPR031352">
    <property type="entry name" value="SesA"/>
</dbReference>
<dbReference type="AlphaFoldDB" id="A0A2V1E3W4"/>
<feature type="region of interest" description="Disordered" evidence="1">
    <location>
        <begin position="145"/>
        <end position="164"/>
    </location>
</feature>
<dbReference type="InterPro" id="IPR027417">
    <property type="entry name" value="P-loop_NTPase"/>
</dbReference>
<evidence type="ECO:0000259" key="2">
    <source>
        <dbReference type="Pfam" id="PF17107"/>
    </source>
</evidence>
<gene>
    <name evidence="3" type="ORF">DM02DRAFT_651280</name>
</gene>
<dbReference type="InterPro" id="IPR053137">
    <property type="entry name" value="NLR-like"/>
</dbReference>
<feature type="domain" description="NACHT-NTPase and P-loop NTPases N-terminal" evidence="2">
    <location>
        <begin position="12"/>
        <end position="136"/>
    </location>
</feature>
<dbReference type="InterPro" id="IPR011990">
    <property type="entry name" value="TPR-like_helical_dom_sf"/>
</dbReference>